<dbReference type="Proteomes" id="UP000683310">
    <property type="component" value="Chromosome"/>
</dbReference>
<name>A0ABX8CNE2_9NOCA</name>
<organism evidence="2 3">
    <name type="scientific">Nocardia tengchongensis</name>
    <dbReference type="NCBI Taxonomy" id="2055889"/>
    <lineage>
        <taxon>Bacteria</taxon>
        <taxon>Bacillati</taxon>
        <taxon>Actinomycetota</taxon>
        <taxon>Actinomycetes</taxon>
        <taxon>Mycobacteriales</taxon>
        <taxon>Nocardiaceae</taxon>
        <taxon>Nocardia</taxon>
    </lineage>
</organism>
<protein>
    <submittedName>
        <fullName evidence="2">Esterase family protein</fullName>
    </submittedName>
</protein>
<evidence type="ECO:0000313" key="2">
    <source>
        <dbReference type="EMBL" id="QVI21452.1"/>
    </source>
</evidence>
<keyword evidence="3" id="KW-1185">Reference proteome</keyword>
<dbReference type="SUPFAM" id="SSF53474">
    <property type="entry name" value="alpha/beta-Hydrolases"/>
    <property type="match status" value="1"/>
</dbReference>
<dbReference type="InterPro" id="IPR000801">
    <property type="entry name" value="Esterase-like"/>
</dbReference>
<feature type="chain" id="PRO_5046405543" evidence="1">
    <location>
        <begin position="30"/>
        <end position="334"/>
    </location>
</feature>
<dbReference type="InterPro" id="IPR029058">
    <property type="entry name" value="AB_hydrolase_fold"/>
</dbReference>
<dbReference type="Gene3D" id="3.40.50.1820">
    <property type="entry name" value="alpha/beta hydrolase"/>
    <property type="match status" value="1"/>
</dbReference>
<dbReference type="EMBL" id="CP074371">
    <property type="protein sequence ID" value="QVI21452.1"/>
    <property type="molecule type" value="Genomic_DNA"/>
</dbReference>
<evidence type="ECO:0000313" key="3">
    <source>
        <dbReference type="Proteomes" id="UP000683310"/>
    </source>
</evidence>
<reference evidence="2 3" key="1">
    <citation type="submission" date="2021-04" db="EMBL/GenBank/DDBJ databases">
        <title>Nocardia tengchongensis.</title>
        <authorList>
            <person name="Zhuang k."/>
            <person name="Ran Y."/>
            <person name="Li W."/>
        </authorList>
    </citation>
    <scope>NUCLEOTIDE SEQUENCE [LARGE SCALE GENOMIC DNA]</scope>
    <source>
        <strain evidence="2 3">CFH S0057</strain>
    </source>
</reference>
<dbReference type="InterPro" id="IPR050583">
    <property type="entry name" value="Mycobacterial_A85_antigen"/>
</dbReference>
<evidence type="ECO:0000256" key="1">
    <source>
        <dbReference type="SAM" id="SignalP"/>
    </source>
</evidence>
<dbReference type="Pfam" id="PF00756">
    <property type="entry name" value="Esterase"/>
    <property type="match status" value="1"/>
</dbReference>
<proteinExistence type="predicted"/>
<keyword evidence="1" id="KW-0732">Signal</keyword>
<accession>A0ABX8CNE2</accession>
<sequence>MSPWRTVSSLILSCAAAAALITVAPGAFQVSRADVASHLDHIDRAGQRQQMFYVYSAAMQRVIPLQVMAAAQPNAPTLYLLNGASGGTDITNWYSRTDIVAFFWDKNVNVVTPVGGEFSYYTDWQHDDPKLGRHRWETFLTRELPPIIDAALRASRVNAIAGVSMSATSALDLISAAPDVYSAVAAYSGCASTSDPAGRAYIRLVLARGDADPKNMWGPDDDPAWRAHDALLNADSLRGKAIYLASGTGLPGPAESLGAQPTPDQVITKANQMVLGGLIEAATNSCTHQLADRLAALNIPAQIDFRPAGTHTWAYWERDLHNSWPLLASALGTE</sequence>
<dbReference type="PANTHER" id="PTHR48098">
    <property type="entry name" value="ENTEROCHELIN ESTERASE-RELATED"/>
    <property type="match status" value="1"/>
</dbReference>
<dbReference type="PANTHER" id="PTHR48098:SF1">
    <property type="entry name" value="DIACYLGLYCEROL ACYLTRANSFERASE_MYCOLYLTRANSFERASE AG85A"/>
    <property type="match status" value="1"/>
</dbReference>
<gene>
    <name evidence="2" type="ORF">KHQ06_36825</name>
</gene>
<feature type="signal peptide" evidence="1">
    <location>
        <begin position="1"/>
        <end position="29"/>
    </location>
</feature>